<protein>
    <submittedName>
        <fullName evidence="1">Uncharacterized protein</fullName>
    </submittedName>
</protein>
<reference evidence="1 2" key="1">
    <citation type="submission" date="2018-06" db="EMBL/GenBank/DDBJ databases">
        <title>Draft Genome Sequence of a Novel Marine Bacterium Related to the Verrucomicrobia.</title>
        <authorList>
            <person name="Vosseberg J."/>
            <person name="Martijn J."/>
            <person name="Ettema T.J.G."/>
        </authorList>
    </citation>
    <scope>NUCLEOTIDE SEQUENCE [LARGE SCALE GENOMIC DNA]</scope>
    <source>
        <strain evidence="1">TARA_B100001123</strain>
    </source>
</reference>
<dbReference type="KEGG" id="mtar:DF168_00140"/>
<gene>
    <name evidence="1" type="ORF">DF168_00140</name>
</gene>
<name>A0A2Z4ADI5_9BACT</name>
<evidence type="ECO:0000313" key="1">
    <source>
        <dbReference type="EMBL" id="AWT58968.1"/>
    </source>
</evidence>
<organism evidence="1 2">
    <name type="scientific">Candidatus Moanibacter tarae</name>
    <dbReference type="NCBI Taxonomy" id="2200854"/>
    <lineage>
        <taxon>Bacteria</taxon>
        <taxon>Pseudomonadati</taxon>
        <taxon>Verrucomicrobiota</taxon>
        <taxon>Opitutia</taxon>
        <taxon>Puniceicoccales</taxon>
        <taxon>Puniceicoccales incertae sedis</taxon>
        <taxon>Candidatus Moanibacter</taxon>
    </lineage>
</organism>
<accession>A0A2Z4ADI5</accession>
<dbReference type="EMBL" id="CP029803">
    <property type="protein sequence ID" value="AWT58968.1"/>
    <property type="molecule type" value="Genomic_DNA"/>
</dbReference>
<sequence>MNFAFWLSFRVDTDKICKEIYKYLVVFYYAVGFFVEI</sequence>
<proteinExistence type="predicted"/>
<evidence type="ECO:0000313" key="2">
    <source>
        <dbReference type="Proteomes" id="UP000247465"/>
    </source>
</evidence>
<dbReference type="AlphaFoldDB" id="A0A2Z4ADI5"/>
<dbReference type="Proteomes" id="UP000247465">
    <property type="component" value="Chromosome"/>
</dbReference>